<name>A0A5C4VH53_9ACTN</name>
<dbReference type="AlphaFoldDB" id="A0A5C4VH53"/>
<dbReference type="RefSeq" id="WP_139636225.1">
    <property type="nucleotide sequence ID" value="NZ_CP045572.1"/>
</dbReference>
<dbReference type="OrthoDB" id="8478704at2"/>
<comment type="caution">
    <text evidence="1">The sequence shown here is derived from an EMBL/GenBank/DDBJ whole genome shotgun (WGS) entry which is preliminary data.</text>
</comment>
<gene>
    <name evidence="1" type="ORF">FH608_041555</name>
</gene>
<accession>A0A5C4VH53</accession>
<organism evidence="1 2">
    <name type="scientific">Nonomuraea phyllanthi</name>
    <dbReference type="NCBI Taxonomy" id="2219224"/>
    <lineage>
        <taxon>Bacteria</taxon>
        <taxon>Bacillati</taxon>
        <taxon>Actinomycetota</taxon>
        <taxon>Actinomycetes</taxon>
        <taxon>Streptosporangiales</taxon>
        <taxon>Streptosporangiaceae</taxon>
        <taxon>Nonomuraea</taxon>
    </lineage>
</organism>
<evidence type="ECO:0000313" key="1">
    <source>
        <dbReference type="EMBL" id="KAB8188972.1"/>
    </source>
</evidence>
<accession>A0A5P9YTY1</accession>
<dbReference type="Proteomes" id="UP000312512">
    <property type="component" value="Unassembled WGS sequence"/>
</dbReference>
<evidence type="ECO:0000313" key="2">
    <source>
        <dbReference type="Proteomes" id="UP000312512"/>
    </source>
</evidence>
<proteinExistence type="predicted"/>
<reference evidence="1 2" key="1">
    <citation type="submission" date="2019-10" db="EMBL/GenBank/DDBJ databases">
        <title>Nonomuraea sp. nov., isolated from Phyllanthus amarus.</title>
        <authorList>
            <person name="Klykleung N."/>
            <person name="Tanasupawat S."/>
        </authorList>
    </citation>
    <scope>NUCLEOTIDE SEQUENCE [LARGE SCALE GENOMIC DNA]</scope>
    <source>
        <strain evidence="1 2">PA1-10</strain>
    </source>
</reference>
<protein>
    <submittedName>
        <fullName evidence="1">Uncharacterized protein</fullName>
    </submittedName>
</protein>
<keyword evidence="2" id="KW-1185">Reference proteome</keyword>
<dbReference type="EMBL" id="VDLX02000022">
    <property type="protein sequence ID" value="KAB8188972.1"/>
    <property type="molecule type" value="Genomic_DNA"/>
</dbReference>
<sequence length="357" mass="36777">MVKRSLPAWGLMVLSPLVAEFLLGNLPITMLPALLVLAPFYGGAAVLIRETARRRGLGWGRVLLLALAFAVVQEAFVTRSLFDPGYAGMALSGQAWIPALGISAWWAVFVLTIHAVWSVCVPIALAETLASAPAGRWLSPVVAGVLFVLGAAGSALTTATPYALSAPQIAGSAAVIAALVAAALIPLRPGGRRTGSPETAPDEGTGLPRSTPDEGRGRLTGSPRRSAPGGGVVFCASLGVTSAFWGLTMALDVLGAAVTVAGYLVLVSASLLVVRRWSRGGGWGPVQVFAPAAGAVLTYAWHSFVQPPAVPAPPAVDLLGNAIFTLAALVLLAAGWRRLRRERPARKGSSTCSRTTA</sequence>